<dbReference type="GO" id="GO:0016829">
    <property type="term" value="F:lyase activity"/>
    <property type="evidence" value="ECO:0007669"/>
    <property type="project" value="UniProtKB-KW"/>
</dbReference>
<dbReference type="NCBIfam" id="TIGR03293">
    <property type="entry name" value="PhnG_redo"/>
    <property type="match status" value="1"/>
</dbReference>
<evidence type="ECO:0000313" key="2">
    <source>
        <dbReference type="Proteomes" id="UP001595697"/>
    </source>
</evidence>
<evidence type="ECO:0000313" key="1">
    <source>
        <dbReference type="EMBL" id="MFC3970290.1"/>
    </source>
</evidence>
<dbReference type="Pfam" id="PF06754">
    <property type="entry name" value="PhnG"/>
    <property type="match status" value="1"/>
</dbReference>
<keyword evidence="1" id="KW-0456">Lyase</keyword>
<dbReference type="RefSeq" id="WP_377307339.1">
    <property type="nucleotide sequence ID" value="NZ_JALJQZ010000009.1"/>
</dbReference>
<gene>
    <name evidence="1" type="primary">phnG</name>
    <name evidence="1" type="ORF">ACFOVS_19560</name>
</gene>
<reference evidence="2" key="1">
    <citation type="journal article" date="2019" name="Int. J. Syst. Evol. Microbiol.">
        <title>The Global Catalogue of Microorganisms (GCM) 10K type strain sequencing project: providing services to taxonomists for standard genome sequencing and annotation.</title>
        <authorList>
            <consortium name="The Broad Institute Genomics Platform"/>
            <consortium name="The Broad Institute Genome Sequencing Center for Infectious Disease"/>
            <person name="Wu L."/>
            <person name="Ma J."/>
        </authorList>
    </citation>
    <scope>NUCLEOTIDE SEQUENCE [LARGE SCALE GENOMIC DNA]</scope>
    <source>
        <strain evidence="2">TBRC 5781</strain>
    </source>
</reference>
<proteinExistence type="predicted"/>
<keyword evidence="2" id="KW-1185">Reference proteome</keyword>
<name>A0ABV8ECK3_9HYPH</name>
<sequence>MIETAETHPSGQLDAKRALALLARADHQTLKQVWDGLSAKPHFRKIRGPEVGLVMVKGRIGGGGDPFNLGEATVCRASIETDAGVVGHSYRLGTDKAAAELGAVLHALWQSDEYRQHIESTLLSPIEQRAEAEARTRSQQTAATKVDFFTMVRGED</sequence>
<dbReference type="EMBL" id="JBHSBD010000098">
    <property type="protein sequence ID" value="MFC3970290.1"/>
    <property type="molecule type" value="Genomic_DNA"/>
</dbReference>
<organism evidence="1 2">
    <name type="scientific">Rhizobium lemnae</name>
    <dbReference type="NCBI Taxonomy" id="1214924"/>
    <lineage>
        <taxon>Bacteria</taxon>
        <taxon>Pseudomonadati</taxon>
        <taxon>Pseudomonadota</taxon>
        <taxon>Alphaproteobacteria</taxon>
        <taxon>Hyphomicrobiales</taxon>
        <taxon>Rhizobiaceae</taxon>
        <taxon>Rhizobium/Agrobacterium group</taxon>
        <taxon>Rhizobium</taxon>
    </lineage>
</organism>
<comment type="caution">
    <text evidence="1">The sequence shown here is derived from an EMBL/GenBank/DDBJ whole genome shotgun (WGS) entry which is preliminary data.</text>
</comment>
<dbReference type="Proteomes" id="UP001595697">
    <property type="component" value="Unassembled WGS sequence"/>
</dbReference>
<dbReference type="InterPro" id="IPR009609">
    <property type="entry name" value="Phosphonate_metab_PhnG"/>
</dbReference>
<protein>
    <submittedName>
        <fullName evidence="1">Phosphonate C-P lyase system protein PhnG</fullName>
    </submittedName>
</protein>
<accession>A0ABV8ECK3</accession>